<dbReference type="Gene3D" id="2.30.29.30">
    <property type="entry name" value="Pleckstrin-homology domain (PH domain)/Phosphotyrosine-binding domain (PTB)"/>
    <property type="match status" value="1"/>
</dbReference>
<dbReference type="OMA" id="KIYATHG"/>
<dbReference type="GO" id="GO:0030027">
    <property type="term" value="C:lamellipodium"/>
    <property type="evidence" value="ECO:0007669"/>
    <property type="project" value="TreeGrafter"/>
</dbReference>
<accession>A0A9Q0LTR3</accession>
<dbReference type="GO" id="GO:0016477">
    <property type="term" value="P:cell migration"/>
    <property type="evidence" value="ECO:0007669"/>
    <property type="project" value="TreeGrafter"/>
</dbReference>
<name>A0A9Q0LTR3_ANAIG</name>
<dbReference type="Gene3D" id="3.80.10.10">
    <property type="entry name" value="Ribonuclease Inhibitor"/>
    <property type="match status" value="1"/>
</dbReference>
<reference evidence="3" key="1">
    <citation type="submission" date="2022-10" db="EMBL/GenBank/DDBJ databases">
        <title>Novel sulphate-reducing endosymbionts in the free-living metamonad Anaeramoeba.</title>
        <authorList>
            <person name="Jerlstrom-Hultqvist J."/>
            <person name="Cepicka I."/>
            <person name="Gallot-Lavallee L."/>
            <person name="Salas-Leiva D."/>
            <person name="Curtis B.A."/>
            <person name="Zahonova K."/>
            <person name="Pipaliya S."/>
            <person name="Dacks J."/>
            <person name="Roger A.J."/>
        </authorList>
    </citation>
    <scope>NUCLEOTIDE SEQUENCE</scope>
    <source>
        <strain evidence="3">BMAN</strain>
    </source>
</reference>
<dbReference type="GO" id="GO:0034315">
    <property type="term" value="P:regulation of Arp2/3 complex-mediated actin nucleation"/>
    <property type="evidence" value="ECO:0007669"/>
    <property type="project" value="TreeGrafter"/>
</dbReference>
<dbReference type="SMART" id="SM00368">
    <property type="entry name" value="LRR_RI"/>
    <property type="match status" value="6"/>
</dbReference>
<dbReference type="InterPro" id="IPR051279">
    <property type="entry name" value="PP1-Reg/Actin-Interact_Protein"/>
</dbReference>
<dbReference type="InterPro" id="IPR032675">
    <property type="entry name" value="LRR_dom_sf"/>
</dbReference>
<feature type="coiled-coil region" evidence="1">
    <location>
        <begin position="648"/>
        <end position="675"/>
    </location>
</feature>
<proteinExistence type="predicted"/>
<keyword evidence="4" id="KW-1185">Reference proteome</keyword>
<dbReference type="PANTHER" id="PTHR24112:SF66">
    <property type="entry name" value="LEUCINE-RICH REPEAT, ISOFORM F"/>
    <property type="match status" value="1"/>
</dbReference>
<dbReference type="EMBL" id="JAPDFW010000059">
    <property type="protein sequence ID" value="KAJ5077273.1"/>
    <property type="molecule type" value="Genomic_DNA"/>
</dbReference>
<evidence type="ECO:0000313" key="3">
    <source>
        <dbReference type="EMBL" id="KAJ5077273.1"/>
    </source>
</evidence>
<comment type="caution">
    <text evidence="3">The sequence shown here is derived from an EMBL/GenBank/DDBJ whole genome shotgun (WGS) entry which is preliminary data.</text>
</comment>
<gene>
    <name evidence="3" type="ORF">M0811_00593</name>
</gene>
<keyword evidence="1" id="KW-0175">Coiled coil</keyword>
<dbReference type="AlphaFoldDB" id="A0A9Q0LTR3"/>
<evidence type="ECO:0000256" key="1">
    <source>
        <dbReference type="SAM" id="Coils"/>
    </source>
</evidence>
<feature type="region of interest" description="Disordered" evidence="2">
    <location>
        <begin position="824"/>
        <end position="848"/>
    </location>
</feature>
<dbReference type="Pfam" id="PF13516">
    <property type="entry name" value="LRR_6"/>
    <property type="match status" value="1"/>
</dbReference>
<dbReference type="OrthoDB" id="18598at2759"/>
<evidence type="ECO:0000313" key="4">
    <source>
        <dbReference type="Proteomes" id="UP001149090"/>
    </source>
</evidence>
<evidence type="ECO:0000256" key="2">
    <source>
        <dbReference type="SAM" id="MobiDB-lite"/>
    </source>
</evidence>
<dbReference type="Proteomes" id="UP001149090">
    <property type="component" value="Unassembled WGS sequence"/>
</dbReference>
<feature type="compositionally biased region" description="Pro residues" evidence="2">
    <location>
        <begin position="839"/>
        <end position="848"/>
    </location>
</feature>
<dbReference type="PANTHER" id="PTHR24112">
    <property type="entry name" value="LEUCINE-RICH REPEAT, ISOFORM F-RELATED"/>
    <property type="match status" value="1"/>
</dbReference>
<dbReference type="GO" id="GO:0005886">
    <property type="term" value="C:plasma membrane"/>
    <property type="evidence" value="ECO:0007669"/>
    <property type="project" value="TreeGrafter"/>
</dbReference>
<organism evidence="3 4">
    <name type="scientific">Anaeramoeba ignava</name>
    <name type="common">Anaerobic marine amoeba</name>
    <dbReference type="NCBI Taxonomy" id="1746090"/>
    <lineage>
        <taxon>Eukaryota</taxon>
        <taxon>Metamonada</taxon>
        <taxon>Anaeramoebidae</taxon>
        <taxon>Anaeramoeba</taxon>
    </lineage>
</organism>
<dbReference type="InterPro" id="IPR001611">
    <property type="entry name" value="Leu-rich_rpt"/>
</dbReference>
<sequence>MTAPSLKTVTIEDRALIDSLMKNKKEKVLFYTWIRKQKTEKKIEDRILIITKYRVLTIGKRKGGIKKKICRNGHLFELKELTSFNDQHVLMVFEKFRIDAYSTESDEMVETILTNYLTISQGFPPDLFVKFVCEPEGRLGPFDLKKKPGFGIAQMYKAWCNFHETIPNKEFISFMIKDTISNEEMETTALDFTKFPGTVTLLSNSKDIDPIIDTLKYNKYFRTLIIKGIKKDLITSISRSIRENTTLSRITLSGFNSSSGIDLLGQALESNKNLPLKYLDISFNKITSSTVNNGLGIGLKEMKSGLETLNVSYCDMPSKPTARFFQFLSGNKNHTIFSLNVSGNAFRKKGSLAFAEWIKSIKETDFLESLDISKCQINFPFVFNALNEHYRTKKLRILDLSENKIQKNSIKSIREFIKNTTSLSEINLTETNLLQEEVAQVLEDILSNSKLKNFVLIIGGNTIGPKGASLITEIFKKYPDSQTLSELVIDDCGFGAEGITNLFGDTSSGIFLNKSLRKLSLSRNVEKVKLTKLNVSHLANILSHSSLEYLRIRGNNKYSLGSGMKEALASMKTLDVLVLDIIGNDIGGLGVNELARILSEKSTKTLSIHFDYNKNTLSSIQSLAYCFKSNTTLMSVQWPKFDVNKMVVSANKKEKKNLRKNLKSLKEEIMKASSDNNTGIEIPTMSSDHYELRFAKIRQIGLGEDETQYWSEYENFKSITSDFETETEESESNIAHNLEDNIKSPPLAKQQNKILENIIPPPLNDKDIQNLENIIPPPLNDKDIQNLENIIPPPLNDKDIQNLENIIPPPLNDKDIQNLENIIPPPLNDKDLQNLENIIPPPLNDKEN</sequence>
<dbReference type="InterPro" id="IPR011993">
    <property type="entry name" value="PH-like_dom_sf"/>
</dbReference>
<dbReference type="SUPFAM" id="SSF52047">
    <property type="entry name" value="RNI-like"/>
    <property type="match status" value="1"/>
</dbReference>
<protein>
    <submittedName>
        <fullName evidence="3">Leucine-rich repeat isoform f</fullName>
    </submittedName>
</protein>